<feature type="compositionally biased region" description="Gly residues" evidence="1">
    <location>
        <begin position="25"/>
        <end position="37"/>
    </location>
</feature>
<protein>
    <recommendedName>
        <fullName evidence="2">Paraneoplastic antigen Ma-like N-terminal domain-containing protein</fullName>
    </recommendedName>
</protein>
<feature type="compositionally biased region" description="Basic and acidic residues" evidence="1">
    <location>
        <begin position="1"/>
        <end position="15"/>
    </location>
</feature>
<dbReference type="Proteomes" id="UP001176941">
    <property type="component" value="Chromosome 20"/>
</dbReference>
<feature type="compositionally biased region" description="Basic residues" evidence="1">
    <location>
        <begin position="362"/>
        <end position="374"/>
    </location>
</feature>
<feature type="compositionally biased region" description="Low complexity" evidence="1">
    <location>
        <begin position="410"/>
        <end position="422"/>
    </location>
</feature>
<gene>
    <name evidence="3" type="ORF">MRATA1EN1_LOCUS10374</name>
</gene>
<evidence type="ECO:0000313" key="3">
    <source>
        <dbReference type="EMBL" id="CAI9161412.1"/>
    </source>
</evidence>
<feature type="region of interest" description="Disordered" evidence="1">
    <location>
        <begin position="217"/>
        <end position="441"/>
    </location>
</feature>
<dbReference type="InterPro" id="IPR048271">
    <property type="entry name" value="PNMA_N"/>
</dbReference>
<dbReference type="EMBL" id="OX459956">
    <property type="protein sequence ID" value="CAI9161412.1"/>
    <property type="molecule type" value="Genomic_DNA"/>
</dbReference>
<proteinExistence type="predicted"/>
<dbReference type="Pfam" id="PF20846">
    <property type="entry name" value="PNMA_N"/>
    <property type="match status" value="1"/>
</dbReference>
<reference evidence="3" key="1">
    <citation type="submission" date="2023-04" db="EMBL/GenBank/DDBJ databases">
        <authorList>
            <consortium name="ELIXIR-Norway"/>
        </authorList>
    </citation>
    <scope>NUCLEOTIDE SEQUENCE [LARGE SCALE GENOMIC DNA]</scope>
</reference>
<feature type="domain" description="Paraneoplastic antigen Ma-like N-terminal" evidence="2">
    <location>
        <begin position="40"/>
        <end position="103"/>
    </location>
</feature>
<accession>A0ABN8YLG0</accession>
<evidence type="ECO:0000259" key="2">
    <source>
        <dbReference type="Pfam" id="PF20846"/>
    </source>
</evidence>
<feature type="region of interest" description="Disordered" evidence="1">
    <location>
        <begin position="1"/>
        <end position="41"/>
    </location>
</feature>
<feature type="compositionally biased region" description="Basic and acidic residues" evidence="1">
    <location>
        <begin position="335"/>
        <end position="348"/>
    </location>
</feature>
<sequence length="441" mass="46616">MTIREPHRYHLDHSSARGGTVATGPPGGLVQGAGPGRARGLPENVEPAAIQAVLQPVFLPQGTFGLRSARAMRVEKAKATLMKFVENINHGAIPRSRNGTRGSRWTQKGKKRDSGGRPSTAGKRESEDSSEESLGLVIQEMDREDLSGDEGHSMLQAAEEELLRLLCPGRGVENGFCDGVAGLKDKEDKRPCSRSCLSWPRTPPNRVKVQEAARQVATEVPRKANDSTCWNDCSEEASKGVWDTGSEEASEGVWDTGSEEAFEGAESEESESEDPAARKPLAQAGPRGLQGPGSSRRLQLPPRQGPAKPERRGAAAEAGGAPSRDENPGGSGGKQEQEGARGSRDAGRGRPRAQPPAASKSARGKKTGWGRRLHPMGPEGARLQLPVRPQLRGSSALPAAEATPVASCTASSSLRASLRSLSGPFSPCFAGGASDPDARRM</sequence>
<keyword evidence="4" id="KW-1185">Reference proteome</keyword>
<name>A0ABN8YLG0_RANTA</name>
<feature type="region of interest" description="Disordered" evidence="1">
    <location>
        <begin position="92"/>
        <end position="133"/>
    </location>
</feature>
<evidence type="ECO:0000313" key="4">
    <source>
        <dbReference type="Proteomes" id="UP001176941"/>
    </source>
</evidence>
<organism evidence="3 4">
    <name type="scientific">Rangifer tarandus platyrhynchus</name>
    <name type="common">Svalbard reindeer</name>
    <dbReference type="NCBI Taxonomy" id="3082113"/>
    <lineage>
        <taxon>Eukaryota</taxon>
        <taxon>Metazoa</taxon>
        <taxon>Chordata</taxon>
        <taxon>Craniata</taxon>
        <taxon>Vertebrata</taxon>
        <taxon>Euteleostomi</taxon>
        <taxon>Mammalia</taxon>
        <taxon>Eutheria</taxon>
        <taxon>Laurasiatheria</taxon>
        <taxon>Artiodactyla</taxon>
        <taxon>Ruminantia</taxon>
        <taxon>Pecora</taxon>
        <taxon>Cervidae</taxon>
        <taxon>Odocoileinae</taxon>
        <taxon>Rangifer</taxon>
    </lineage>
</organism>
<feature type="compositionally biased region" description="Acidic residues" evidence="1">
    <location>
        <begin position="257"/>
        <end position="274"/>
    </location>
</feature>
<evidence type="ECO:0000256" key="1">
    <source>
        <dbReference type="SAM" id="MobiDB-lite"/>
    </source>
</evidence>
<feature type="compositionally biased region" description="Polar residues" evidence="1">
    <location>
        <begin position="97"/>
        <end position="106"/>
    </location>
</feature>